<dbReference type="STRING" id="320771.Cflav_PD5944"/>
<dbReference type="RefSeq" id="WP_007412616.1">
    <property type="nucleotide sequence ID" value="NZ_ABOX02000001.1"/>
</dbReference>
<protein>
    <submittedName>
        <fullName evidence="1">Uncharacterized protein</fullName>
    </submittedName>
</protein>
<dbReference type="Proteomes" id="UP000003688">
    <property type="component" value="Unassembled WGS sequence"/>
</dbReference>
<gene>
    <name evidence="1" type="ORF">Cflav_PD5944</name>
</gene>
<keyword evidence="2" id="KW-1185">Reference proteome</keyword>
<accession>B9X9W8</accession>
<evidence type="ECO:0000313" key="1">
    <source>
        <dbReference type="EMBL" id="EEF63309.1"/>
    </source>
</evidence>
<organism evidence="1 2">
    <name type="scientific">Pedosphaera parvula (strain Ellin514)</name>
    <dbReference type="NCBI Taxonomy" id="320771"/>
    <lineage>
        <taxon>Bacteria</taxon>
        <taxon>Pseudomonadati</taxon>
        <taxon>Verrucomicrobiota</taxon>
        <taxon>Pedosphaerae</taxon>
        <taxon>Pedosphaerales</taxon>
        <taxon>Pedosphaeraceae</taxon>
        <taxon>Pedosphaera</taxon>
    </lineage>
</organism>
<reference evidence="1 2" key="1">
    <citation type="journal article" date="2011" name="J. Bacteriol.">
        <title>Genome sequence of 'Pedosphaera parvula' Ellin514, an aerobic Verrucomicrobial isolate from pasture soil.</title>
        <authorList>
            <person name="Kant R."/>
            <person name="van Passel M.W."/>
            <person name="Sangwan P."/>
            <person name="Palva A."/>
            <person name="Lucas S."/>
            <person name="Copeland A."/>
            <person name="Lapidus A."/>
            <person name="Glavina Del Rio T."/>
            <person name="Dalin E."/>
            <person name="Tice H."/>
            <person name="Bruce D."/>
            <person name="Goodwin L."/>
            <person name="Pitluck S."/>
            <person name="Chertkov O."/>
            <person name="Larimer F.W."/>
            <person name="Land M.L."/>
            <person name="Hauser L."/>
            <person name="Brettin T.S."/>
            <person name="Detter J.C."/>
            <person name="Han S."/>
            <person name="de Vos W.M."/>
            <person name="Janssen P.H."/>
            <person name="Smidt H."/>
        </authorList>
    </citation>
    <scope>NUCLEOTIDE SEQUENCE [LARGE SCALE GENOMIC DNA]</scope>
    <source>
        <strain evidence="1 2">Ellin514</strain>
    </source>
</reference>
<sequence length="172" mass="19261">MCTIAHGSNFEPLTLPKAHYPAHIKSFAIRLKITLVAYFDRKIIILRNLQDMESEYPPLPIEDFARTYGYPTSLIRLVVDCGCPAKDGMIDYPSFIMWLVDNYVLVRAKAGLPELPPEEGLMPSAAAHVKLGNTFLTITDYIHSRASNEEIKTAAADTSEFILKVMDQKTAD</sequence>
<proteinExistence type="predicted"/>
<name>B9X9W8_PEDPL</name>
<evidence type="ECO:0000313" key="2">
    <source>
        <dbReference type="Proteomes" id="UP000003688"/>
    </source>
</evidence>
<dbReference type="EMBL" id="ABOX02000001">
    <property type="protein sequence ID" value="EEF63309.1"/>
    <property type="molecule type" value="Genomic_DNA"/>
</dbReference>
<dbReference type="AlphaFoldDB" id="B9X9W8"/>
<comment type="caution">
    <text evidence="1">The sequence shown here is derived from an EMBL/GenBank/DDBJ whole genome shotgun (WGS) entry which is preliminary data.</text>
</comment>